<proteinExistence type="predicted"/>
<gene>
    <name evidence="1" type="ordered locus">Paes_0380</name>
</gene>
<dbReference type="GO" id="GO:0015221">
    <property type="term" value="F:lipopolysaccharide transmembrane transporter activity"/>
    <property type="evidence" value="ECO:0007669"/>
    <property type="project" value="InterPro"/>
</dbReference>
<evidence type="ECO:0000313" key="2">
    <source>
        <dbReference type="Proteomes" id="UP000002725"/>
    </source>
</evidence>
<dbReference type="Proteomes" id="UP000002725">
    <property type="component" value="Chromosome"/>
</dbReference>
<dbReference type="EMBL" id="CP001108">
    <property type="protein sequence ID" value="ACF45437.1"/>
    <property type="molecule type" value="Genomic_DNA"/>
</dbReference>
<evidence type="ECO:0008006" key="3">
    <source>
        <dbReference type="Google" id="ProtNLM"/>
    </source>
</evidence>
<evidence type="ECO:0000313" key="1">
    <source>
        <dbReference type="EMBL" id="ACF45437.1"/>
    </source>
</evidence>
<dbReference type="GO" id="GO:0005886">
    <property type="term" value="C:plasma membrane"/>
    <property type="evidence" value="ECO:0007669"/>
    <property type="project" value="InterPro"/>
</dbReference>
<dbReference type="eggNOG" id="COG3117">
    <property type="taxonomic scope" value="Bacteria"/>
</dbReference>
<dbReference type="AlphaFoldDB" id="B4S4T9"/>
<name>B4S4T9_PROA2</name>
<accession>B4S4T9</accession>
<dbReference type="Gene3D" id="2.60.450.10">
    <property type="entry name" value="Lipopolysaccharide (LPS) transport protein A like domain"/>
    <property type="match status" value="1"/>
</dbReference>
<dbReference type="KEGG" id="paa:Paes_0380"/>
<dbReference type="Pfam" id="PF06835">
    <property type="entry name" value="LptC"/>
    <property type="match status" value="1"/>
</dbReference>
<dbReference type="NCBIfam" id="TIGR04409">
    <property type="entry name" value="LptC_YrbK"/>
    <property type="match status" value="1"/>
</dbReference>
<sequence length="152" mass="16902">MQFVGENAPVQESWDITITLDSRGRSRIELKAAHLSEYRDDKSITRELDGGVEAVFSDSSGVTTATIHAEKGTIHPNGDLEAFNDVILTSADRTVIKTSYIKRFASTSRLWTDRYIVIEKPSETIRGYGLESDDALKNYTIFKASGEAELKP</sequence>
<organism evidence="1 2">
    <name type="scientific">Prosthecochloris aestuarii (strain DSM 271 / SK 413)</name>
    <dbReference type="NCBI Taxonomy" id="290512"/>
    <lineage>
        <taxon>Bacteria</taxon>
        <taxon>Pseudomonadati</taxon>
        <taxon>Chlorobiota</taxon>
        <taxon>Chlorobiia</taxon>
        <taxon>Chlorobiales</taxon>
        <taxon>Chlorobiaceae</taxon>
        <taxon>Prosthecochloris</taxon>
    </lineage>
</organism>
<dbReference type="HOGENOM" id="CLU_128626_0_0_10"/>
<dbReference type="InterPro" id="IPR010664">
    <property type="entry name" value="LipoPS_assembly_LptC-rel"/>
</dbReference>
<dbReference type="InterPro" id="IPR026265">
    <property type="entry name" value="LptC"/>
</dbReference>
<keyword evidence="2" id="KW-1185">Reference proteome</keyword>
<reference evidence="1" key="1">
    <citation type="submission" date="2008-06" db="EMBL/GenBank/DDBJ databases">
        <title>Complete sequence of chromosome of Prosthecochloris aestuarii DSM 271.</title>
        <authorList>
            <consortium name="US DOE Joint Genome Institute"/>
            <person name="Lucas S."/>
            <person name="Copeland A."/>
            <person name="Lapidus A."/>
            <person name="Glavina del Rio T."/>
            <person name="Dalin E."/>
            <person name="Tice H."/>
            <person name="Bruce D."/>
            <person name="Goodwin L."/>
            <person name="Pitluck S."/>
            <person name="Schmutz J."/>
            <person name="Larimer F."/>
            <person name="Land M."/>
            <person name="Hauser L."/>
            <person name="Kyrpides N."/>
            <person name="Anderson I."/>
            <person name="Liu Z."/>
            <person name="Li T."/>
            <person name="Zhao F."/>
            <person name="Overmann J."/>
            <person name="Bryant D.A."/>
            <person name="Richardson P."/>
        </authorList>
    </citation>
    <scope>NUCLEOTIDE SEQUENCE [LARGE SCALE GENOMIC DNA]</scope>
    <source>
        <strain evidence="1">DSM 271</strain>
    </source>
</reference>
<dbReference type="STRING" id="290512.Paes_0380"/>
<protein>
    <recommendedName>
        <fullName evidence="3">LPS export ABC transporter periplasmic protein LptC</fullName>
    </recommendedName>
</protein>